<dbReference type="AlphaFoldDB" id="A0A2P8CPR0"/>
<dbReference type="EMBL" id="PYGD01000018">
    <property type="protein sequence ID" value="PSK86944.1"/>
    <property type="molecule type" value="Genomic_DNA"/>
</dbReference>
<dbReference type="Pfam" id="PF00072">
    <property type="entry name" value="Response_reg"/>
    <property type="match status" value="1"/>
</dbReference>
<dbReference type="InterPro" id="IPR046947">
    <property type="entry name" value="LytR-like"/>
</dbReference>
<dbReference type="InterPro" id="IPR007492">
    <property type="entry name" value="LytTR_DNA-bd_dom"/>
</dbReference>
<dbReference type="Gene3D" id="3.40.50.2300">
    <property type="match status" value="1"/>
</dbReference>
<reference evidence="5 6" key="1">
    <citation type="submission" date="2018-03" db="EMBL/GenBank/DDBJ databases">
        <title>Genomic Encyclopedia of Type Strains, Phase III (KMG-III): the genomes of soil and plant-associated and newly described type strains.</title>
        <authorList>
            <person name="Whitman W."/>
        </authorList>
    </citation>
    <scope>NUCLEOTIDE SEQUENCE [LARGE SCALE GENOMIC DNA]</scope>
    <source>
        <strain evidence="5 6">CGMCC 1.12700</strain>
    </source>
</reference>
<dbReference type="RefSeq" id="WP_181358612.1">
    <property type="nucleotide sequence ID" value="NZ_PYGD01000018.1"/>
</dbReference>
<feature type="compositionally biased region" description="Basic and acidic residues" evidence="2">
    <location>
        <begin position="116"/>
        <end position="136"/>
    </location>
</feature>
<evidence type="ECO:0000313" key="5">
    <source>
        <dbReference type="EMBL" id="PSK86944.1"/>
    </source>
</evidence>
<comment type="caution">
    <text evidence="5">The sequence shown here is derived from an EMBL/GenBank/DDBJ whole genome shotgun (WGS) entry which is preliminary data.</text>
</comment>
<dbReference type="SMART" id="SM00448">
    <property type="entry name" value="REC"/>
    <property type="match status" value="1"/>
</dbReference>
<feature type="domain" description="Response regulatory" evidence="3">
    <location>
        <begin position="3"/>
        <end position="116"/>
    </location>
</feature>
<evidence type="ECO:0000256" key="1">
    <source>
        <dbReference type="PROSITE-ProRule" id="PRU00169"/>
    </source>
</evidence>
<proteinExistence type="predicted"/>
<evidence type="ECO:0000259" key="3">
    <source>
        <dbReference type="PROSITE" id="PS50110"/>
    </source>
</evidence>
<dbReference type="SUPFAM" id="SSF52172">
    <property type="entry name" value="CheY-like"/>
    <property type="match status" value="1"/>
</dbReference>
<gene>
    <name evidence="5" type="ORF">B0I18_1182</name>
</gene>
<dbReference type="Pfam" id="PF04397">
    <property type="entry name" value="LytTR"/>
    <property type="match status" value="1"/>
</dbReference>
<dbReference type="GO" id="GO:0000156">
    <property type="term" value="F:phosphorelay response regulator activity"/>
    <property type="evidence" value="ECO:0007669"/>
    <property type="project" value="InterPro"/>
</dbReference>
<organism evidence="5 6">
    <name type="scientific">Taibaiella chishuiensis</name>
    <dbReference type="NCBI Taxonomy" id="1434707"/>
    <lineage>
        <taxon>Bacteria</taxon>
        <taxon>Pseudomonadati</taxon>
        <taxon>Bacteroidota</taxon>
        <taxon>Chitinophagia</taxon>
        <taxon>Chitinophagales</taxon>
        <taxon>Chitinophagaceae</taxon>
        <taxon>Taibaiella</taxon>
    </lineage>
</organism>
<protein>
    <submittedName>
        <fullName evidence="5">LytTR family two component transcriptional regulator</fullName>
    </submittedName>
</protein>
<dbReference type="PANTHER" id="PTHR37299:SF1">
    <property type="entry name" value="STAGE 0 SPORULATION PROTEIN A HOMOLOG"/>
    <property type="match status" value="1"/>
</dbReference>
<evidence type="ECO:0000259" key="4">
    <source>
        <dbReference type="PROSITE" id="PS50930"/>
    </source>
</evidence>
<dbReference type="Proteomes" id="UP000240572">
    <property type="component" value="Unassembled WGS sequence"/>
</dbReference>
<dbReference type="PANTHER" id="PTHR37299">
    <property type="entry name" value="TRANSCRIPTIONAL REGULATOR-RELATED"/>
    <property type="match status" value="1"/>
</dbReference>
<dbReference type="InterPro" id="IPR011006">
    <property type="entry name" value="CheY-like_superfamily"/>
</dbReference>
<dbReference type="GO" id="GO:0003677">
    <property type="term" value="F:DNA binding"/>
    <property type="evidence" value="ECO:0007669"/>
    <property type="project" value="InterPro"/>
</dbReference>
<dbReference type="SMART" id="SM00850">
    <property type="entry name" value="LytTR"/>
    <property type="match status" value="1"/>
</dbReference>
<feature type="domain" description="HTH LytTR-type" evidence="4">
    <location>
        <begin position="143"/>
        <end position="246"/>
    </location>
</feature>
<name>A0A2P8CPR0_9BACT</name>
<feature type="region of interest" description="Disordered" evidence="2">
    <location>
        <begin position="116"/>
        <end position="138"/>
    </location>
</feature>
<evidence type="ECO:0000256" key="2">
    <source>
        <dbReference type="SAM" id="MobiDB-lite"/>
    </source>
</evidence>
<keyword evidence="6" id="KW-1185">Reference proteome</keyword>
<accession>A0A2P8CPR0</accession>
<feature type="modified residue" description="4-aspartylphosphate" evidence="1">
    <location>
        <position position="55"/>
    </location>
</feature>
<keyword evidence="1" id="KW-0597">Phosphoprotein</keyword>
<dbReference type="Gene3D" id="2.40.50.1020">
    <property type="entry name" value="LytTr DNA-binding domain"/>
    <property type="match status" value="1"/>
</dbReference>
<dbReference type="PROSITE" id="PS50930">
    <property type="entry name" value="HTH_LYTTR"/>
    <property type="match status" value="1"/>
</dbReference>
<evidence type="ECO:0000313" key="6">
    <source>
        <dbReference type="Proteomes" id="UP000240572"/>
    </source>
</evidence>
<dbReference type="InterPro" id="IPR001789">
    <property type="entry name" value="Sig_transdc_resp-reg_receiver"/>
</dbReference>
<sequence>MINALLIDDNHANIKTLSKLIGLYCPQVTICGTAQNIEEGHREILKHRPDLVFLDIEMPRGNGFELLKKFEPLAIEVIFTTAYSQYAVQAFREDATDYLIKPIDIDALQQAVAKAETRHRSRRNGEHTGKPEREPRSAPVGKISIPVLDGYLFMNYQDIIRCEASGCYTNFYTIDGKKLVTSMRLKECETLLPSGQFFRIHRSHIINLRYMVRYQRGRGGYVIMEDKSTVEVAANRKEVFLEQMKHGF</sequence>
<dbReference type="PROSITE" id="PS50110">
    <property type="entry name" value="RESPONSE_REGULATORY"/>
    <property type="match status" value="1"/>
</dbReference>